<dbReference type="PANTHER" id="PTHR12066:SF0">
    <property type="entry name" value="TELOMERASE REVERSE TRANSCRIPTASE"/>
    <property type="match status" value="1"/>
</dbReference>
<keyword evidence="5 13" id="KW-0808">Transferase</keyword>
<dbReference type="InterPro" id="IPR021891">
    <property type="entry name" value="Telomerase_RBD"/>
</dbReference>
<evidence type="ECO:0000256" key="13">
    <source>
        <dbReference type="RuleBase" id="RU365061"/>
    </source>
</evidence>
<feature type="compositionally biased region" description="Low complexity" evidence="14">
    <location>
        <begin position="71"/>
        <end position="80"/>
    </location>
</feature>
<dbReference type="GO" id="GO:0042162">
    <property type="term" value="F:telomeric DNA binding"/>
    <property type="evidence" value="ECO:0007669"/>
    <property type="project" value="TreeGrafter"/>
</dbReference>
<evidence type="ECO:0000256" key="2">
    <source>
        <dbReference type="ARBA" id="ARBA00012493"/>
    </source>
</evidence>
<name>A0AAN6GHU8_9BASI</name>
<keyword evidence="4 13" id="KW-0158">Chromosome</keyword>
<feature type="compositionally biased region" description="Basic and acidic residues" evidence="14">
    <location>
        <begin position="153"/>
        <end position="163"/>
    </location>
</feature>
<evidence type="ECO:0000256" key="7">
    <source>
        <dbReference type="ARBA" id="ARBA00022723"/>
    </source>
</evidence>
<proteinExistence type="inferred from homology"/>
<evidence type="ECO:0000256" key="3">
    <source>
        <dbReference type="ARBA" id="ARBA00016182"/>
    </source>
</evidence>
<keyword evidence="6 13" id="KW-0548">Nucleotidyltransferase</keyword>
<dbReference type="CDD" id="cd01648">
    <property type="entry name" value="TERT"/>
    <property type="match status" value="1"/>
</dbReference>
<dbReference type="GO" id="GO:0003720">
    <property type="term" value="F:telomerase activity"/>
    <property type="evidence" value="ECO:0007669"/>
    <property type="project" value="InterPro"/>
</dbReference>
<dbReference type="GO" id="GO:0070034">
    <property type="term" value="F:telomerase RNA binding"/>
    <property type="evidence" value="ECO:0007669"/>
    <property type="project" value="TreeGrafter"/>
</dbReference>
<dbReference type="Proteomes" id="UP001176521">
    <property type="component" value="Unassembled WGS sequence"/>
</dbReference>
<organism evidence="16 17">
    <name type="scientific">Tilletia horrida</name>
    <dbReference type="NCBI Taxonomy" id="155126"/>
    <lineage>
        <taxon>Eukaryota</taxon>
        <taxon>Fungi</taxon>
        <taxon>Dikarya</taxon>
        <taxon>Basidiomycota</taxon>
        <taxon>Ustilaginomycotina</taxon>
        <taxon>Exobasidiomycetes</taxon>
        <taxon>Tilletiales</taxon>
        <taxon>Tilletiaceae</taxon>
        <taxon>Tilletia</taxon>
    </lineage>
</organism>
<evidence type="ECO:0000256" key="12">
    <source>
        <dbReference type="ARBA" id="ARBA00048173"/>
    </source>
</evidence>
<gene>
    <name evidence="16" type="ORF">OC842_000272</name>
</gene>
<dbReference type="InterPro" id="IPR003545">
    <property type="entry name" value="Telomerase_RT"/>
</dbReference>
<accession>A0AAN6GHU8</accession>
<keyword evidence="7 13" id="KW-0479">Metal-binding</keyword>
<feature type="region of interest" description="Disordered" evidence="14">
    <location>
        <begin position="140"/>
        <end position="187"/>
    </location>
</feature>
<dbReference type="SMART" id="SM00975">
    <property type="entry name" value="Telomerase_RBD"/>
    <property type="match status" value="1"/>
</dbReference>
<dbReference type="GO" id="GO:0046872">
    <property type="term" value="F:metal ion binding"/>
    <property type="evidence" value="ECO:0007669"/>
    <property type="project" value="UniProtKB-KW"/>
</dbReference>
<evidence type="ECO:0000313" key="17">
    <source>
        <dbReference type="Proteomes" id="UP001176521"/>
    </source>
</evidence>
<reference evidence="16" key="1">
    <citation type="journal article" date="2023" name="PhytoFront">
        <title>Draft Genome Resources of Seven Strains of Tilletia horrida, Causal Agent of Kernel Smut of Rice.</title>
        <authorList>
            <person name="Khanal S."/>
            <person name="Antony Babu S."/>
            <person name="Zhou X.G."/>
        </authorList>
    </citation>
    <scope>NUCLEOTIDE SEQUENCE</scope>
    <source>
        <strain evidence="16">TX3</strain>
    </source>
</reference>
<feature type="region of interest" description="Disordered" evidence="14">
    <location>
        <begin position="1323"/>
        <end position="1355"/>
    </location>
</feature>
<comment type="similarity">
    <text evidence="1 13">Belongs to the reverse transcriptase family. Telomerase subfamily.</text>
</comment>
<dbReference type="EMBL" id="JAPDMQ010000007">
    <property type="protein sequence ID" value="KAK0540819.1"/>
    <property type="molecule type" value="Genomic_DNA"/>
</dbReference>
<keyword evidence="9 13" id="KW-0779">Telomere</keyword>
<dbReference type="Gene3D" id="3.30.70.2630">
    <property type="match status" value="1"/>
</dbReference>
<dbReference type="GO" id="GO:0000781">
    <property type="term" value="C:chromosome, telomeric region"/>
    <property type="evidence" value="ECO:0007669"/>
    <property type="project" value="UniProtKB-SubCell"/>
</dbReference>
<dbReference type="PANTHER" id="PTHR12066">
    <property type="entry name" value="TELOMERASE REVERSE TRANSCRIPTASE"/>
    <property type="match status" value="1"/>
</dbReference>
<dbReference type="GO" id="GO:0000333">
    <property type="term" value="C:telomerase catalytic core complex"/>
    <property type="evidence" value="ECO:0007669"/>
    <property type="project" value="TreeGrafter"/>
</dbReference>
<evidence type="ECO:0000313" key="16">
    <source>
        <dbReference type="EMBL" id="KAK0540819.1"/>
    </source>
</evidence>
<keyword evidence="10 13" id="KW-0695">RNA-directed DNA polymerase</keyword>
<comment type="subcellular location">
    <subcellularLocation>
        <location evidence="13">Nucleus</location>
    </subcellularLocation>
    <subcellularLocation>
        <location evidence="13">Chromosome</location>
        <location evidence="13">Telomere</location>
    </subcellularLocation>
</comment>
<evidence type="ECO:0000256" key="6">
    <source>
        <dbReference type="ARBA" id="ARBA00022695"/>
    </source>
</evidence>
<feature type="compositionally biased region" description="Polar residues" evidence="14">
    <location>
        <begin position="1343"/>
        <end position="1354"/>
    </location>
</feature>
<evidence type="ECO:0000256" key="8">
    <source>
        <dbReference type="ARBA" id="ARBA00022842"/>
    </source>
</evidence>
<feature type="region of interest" description="Disordered" evidence="14">
    <location>
        <begin position="1"/>
        <end position="30"/>
    </location>
</feature>
<evidence type="ECO:0000256" key="9">
    <source>
        <dbReference type="ARBA" id="ARBA00022895"/>
    </source>
</evidence>
<evidence type="ECO:0000256" key="5">
    <source>
        <dbReference type="ARBA" id="ARBA00022679"/>
    </source>
</evidence>
<comment type="caution">
    <text evidence="16">The sequence shown here is derived from an EMBL/GenBank/DDBJ whole genome shotgun (WGS) entry which is preliminary data.</text>
</comment>
<feature type="domain" description="Reverse transcriptase" evidence="15">
    <location>
        <begin position="659"/>
        <end position="1052"/>
    </location>
</feature>
<dbReference type="PRINTS" id="PR01365">
    <property type="entry name" value="TELOMERASERT"/>
</dbReference>
<dbReference type="Pfam" id="PF12009">
    <property type="entry name" value="Telomerase_RBD"/>
    <property type="match status" value="1"/>
</dbReference>
<evidence type="ECO:0000256" key="4">
    <source>
        <dbReference type="ARBA" id="ARBA00022454"/>
    </source>
</evidence>
<keyword evidence="8 13" id="KW-0460">Magnesium</keyword>
<evidence type="ECO:0000259" key="15">
    <source>
        <dbReference type="PROSITE" id="PS50878"/>
    </source>
</evidence>
<evidence type="ECO:0000256" key="1">
    <source>
        <dbReference type="ARBA" id="ARBA00008001"/>
    </source>
</evidence>
<protein>
    <recommendedName>
        <fullName evidence="3 13">Telomerase reverse transcriptase</fullName>
        <ecNumber evidence="2 13">2.7.7.49</ecNumber>
    </recommendedName>
    <alternativeName>
        <fullName evidence="13">Telomerase catalytic subunit</fullName>
    </alternativeName>
</protein>
<evidence type="ECO:0000256" key="10">
    <source>
        <dbReference type="ARBA" id="ARBA00022918"/>
    </source>
</evidence>
<comment type="catalytic activity">
    <reaction evidence="12 13">
        <text>DNA(n) + a 2'-deoxyribonucleoside 5'-triphosphate = DNA(n+1) + diphosphate</text>
        <dbReference type="Rhea" id="RHEA:22508"/>
        <dbReference type="Rhea" id="RHEA-COMP:17339"/>
        <dbReference type="Rhea" id="RHEA-COMP:17340"/>
        <dbReference type="ChEBI" id="CHEBI:33019"/>
        <dbReference type="ChEBI" id="CHEBI:61560"/>
        <dbReference type="ChEBI" id="CHEBI:173112"/>
        <dbReference type="EC" id="2.7.7.49"/>
    </reaction>
</comment>
<dbReference type="Gene3D" id="1.10.132.70">
    <property type="match status" value="1"/>
</dbReference>
<dbReference type="EC" id="2.7.7.49" evidence="2 13"/>
<keyword evidence="11 13" id="KW-0539">Nucleus</keyword>
<dbReference type="PROSITE" id="PS50878">
    <property type="entry name" value="RT_POL"/>
    <property type="match status" value="1"/>
</dbReference>
<feature type="compositionally biased region" description="Basic residues" evidence="14">
    <location>
        <begin position="11"/>
        <end position="23"/>
    </location>
</feature>
<evidence type="ECO:0000256" key="11">
    <source>
        <dbReference type="ARBA" id="ARBA00023242"/>
    </source>
</evidence>
<evidence type="ECO:0000256" key="14">
    <source>
        <dbReference type="SAM" id="MobiDB-lite"/>
    </source>
</evidence>
<feature type="region of interest" description="Disordered" evidence="14">
    <location>
        <begin position="55"/>
        <end position="86"/>
    </location>
</feature>
<keyword evidence="17" id="KW-1185">Reference proteome</keyword>
<dbReference type="InterPro" id="IPR000477">
    <property type="entry name" value="RT_dom"/>
</dbReference>
<comment type="function">
    <text evidence="13">Telomerase is a ribonucleoprotein enzyme essential for the replication of chromosome termini in most eukaryotes. It elongates telomeres. It is a reverse transcriptase that adds simple sequence repeats to chromosome ends by copying a template sequence within the RNA component of the enzyme.</text>
</comment>
<dbReference type="GO" id="GO:0007004">
    <property type="term" value="P:telomere maintenance via telomerase"/>
    <property type="evidence" value="ECO:0007669"/>
    <property type="project" value="TreeGrafter"/>
</dbReference>
<sequence>MATHSPGDTKGKRKSKGKGKTKAHHTDPPTRVLLQRFYPLVLPLPLYLSALLPQSSSSHGTAHPLVGSNGGPSQPGSSQNTQLWWLSDGDKVPPFPVLNRKGLGTDRTEEMQDTILNALRGLVVCVSDINEAGRLRAILEHQRHDQDPTSPRRASEDEREGLSRDLPWAKQNASGSASGKGQWCEWTPPNAERLSQVEGEDIVEQIIVKRILASRSSSSFPDRNVLTAGYKANDGRSGAIRVAGRAPKSLTNFYINTLVTSITTGLEWHALLESVGGKIFIHLLTSTAIFQAVPGSNDCFVQETRIAKASRPSVTRVSRPTKLASQAQFDLRVRHVLKYIFPRQHGLHNVFTSVVDRTQTTQAFPDYTMRDAEIRARGRAKTPKRLMPIRGMLQTLLRRIDNFDFKRTLNRCCPSRLPRRPMTQSERAEMAADLSEVDPANIATQVQRTIEASQGAFASSQALLQPPRTQLLPAASQRGQNSQSQATVKARLVTERQVKEKPRFYKYAISMGQVSHFVYVVLKSILPRGLLGSQHNMNMVLRRASEFVSGRRYETLSLHEVLQGIRITDIPWLLPVNPRAQAQRSTAVESQLRHELFAELAYWIFDSVLIPLLRTTFYITESAAFRNRTLYFRQDDWAAASAPLLDALKTSLFTPITHREALQVMSGRNLGYSHIRLLPKEAGVRPIVNLRRRSIKQTNPAEAKPSGPYKTEASEKLALNQSINNILQSAFHILTYERSHQPEVMGASVFGMNDIFRCLKRFRAATSHLRKGSEQPRLYFVKVDVQAAFDSIEQGKLLDIVRRILSGEEYLIQRFAEIMPAGGKVKKNFVKRACLDSEHGTFAELAQVLADSLRHVIFVDGVVYGHEERQRVLTLLEQHIEGNLVKIGREFFKQRIGIPQGSSLSTLLCSFFYADMERSDPRLMPVGTVQQHQEIGAAAAATTQQVSNSSVSMLMRYTDDFLFISTSRRRAKAFFKAMLRGHPEYGCFISPAKTVANFDLSFPDGGFVPQIRERTIKRRRHGGARFTGTAASAGPSEFVRVGAQLPWCGILINTATLAVSSDLSRYEDLHIADTLTVETGRKPGSTLMTKLLQSIQTRSNLILIDTGLNGDVGAHINIYHSCLLAALKLLVYARIIGVDPVSQCDWLLGILKLAATFQYTTIAARVKSAVRNSASPPTRALAKTAGDGSASAATQASSATAKALAVQCSLRQNNVRWLALHAFRRVFSTRPAQWHAVVKALDEEIAAVRPGRGTAAGATTRRGTAATFRLPLTLSSSTKRVAQQDDAPKATLFSADAMELDEDEDGQQAGGAANAGGTAAELAANGPLSLPSSSAHRGAGTTRPCSSSGSSKTARLQALLTTPERAMAAGGAALLAGVRY</sequence>